<protein>
    <submittedName>
        <fullName evidence="1">Uncharacterized protein</fullName>
    </submittedName>
</protein>
<dbReference type="EMBL" id="JACIDE010000006">
    <property type="protein sequence ID" value="MBB4073320.1"/>
    <property type="molecule type" value="Genomic_DNA"/>
</dbReference>
<gene>
    <name evidence="1" type="ORF">GGR02_001082</name>
</gene>
<comment type="caution">
    <text evidence="1">The sequence shown here is derived from an EMBL/GenBank/DDBJ whole genome shotgun (WGS) entry which is preliminary data.</text>
</comment>
<accession>A0A840DKE8</accession>
<evidence type="ECO:0000313" key="2">
    <source>
        <dbReference type="Proteomes" id="UP000559598"/>
    </source>
</evidence>
<reference evidence="1 2" key="1">
    <citation type="submission" date="2020-08" db="EMBL/GenBank/DDBJ databases">
        <title>Genomic Encyclopedia of Type Strains, Phase IV (KMG-IV): sequencing the most valuable type-strain genomes for metagenomic binning, comparative biology and taxonomic classification.</title>
        <authorList>
            <person name="Goeker M."/>
        </authorList>
    </citation>
    <scope>NUCLEOTIDE SEQUENCE [LARGE SCALE GENOMIC DNA]</scope>
    <source>
        <strain evidence="1 2">DSM 17075</strain>
    </source>
</reference>
<name>A0A840DKE8_9BACL</name>
<evidence type="ECO:0000313" key="1">
    <source>
        <dbReference type="EMBL" id="MBB4073320.1"/>
    </source>
</evidence>
<dbReference type="Proteomes" id="UP000559598">
    <property type="component" value="Unassembled WGS sequence"/>
</dbReference>
<keyword evidence="2" id="KW-1185">Reference proteome</keyword>
<proteinExistence type="predicted"/>
<sequence length="64" mass="7369">MDRLLTFHDSTVSKKTEDVPYDIMKHLFALVVSKCKRQIRRSLRKSVACGGRCPYVAKHDVSFV</sequence>
<dbReference type="AlphaFoldDB" id="A0A840DKE8"/>
<organism evidence="1 2">
    <name type="scientific">Anoxybacteroides voinovskiense</name>
    <dbReference type="NCBI Taxonomy" id="230470"/>
    <lineage>
        <taxon>Bacteria</taxon>
        <taxon>Bacillati</taxon>
        <taxon>Bacillota</taxon>
        <taxon>Bacilli</taxon>
        <taxon>Bacillales</taxon>
        <taxon>Anoxybacillaceae</taxon>
        <taxon>Anoxybacteroides</taxon>
    </lineage>
</organism>